<feature type="compositionally biased region" description="Pro residues" evidence="1">
    <location>
        <begin position="297"/>
        <end position="312"/>
    </location>
</feature>
<dbReference type="EMBL" id="FN430338">
    <property type="protein sequence ID" value="CAZ84995.1"/>
    <property type="molecule type" value="Genomic_DNA"/>
</dbReference>
<feature type="compositionally biased region" description="Low complexity" evidence="1">
    <location>
        <begin position="123"/>
        <end position="133"/>
    </location>
</feature>
<feature type="compositionally biased region" description="Low complexity" evidence="1">
    <location>
        <begin position="346"/>
        <end position="359"/>
    </location>
</feature>
<feature type="region of interest" description="Disordered" evidence="1">
    <location>
        <begin position="632"/>
        <end position="656"/>
    </location>
</feature>
<feature type="compositionally biased region" description="Low complexity" evidence="1">
    <location>
        <begin position="152"/>
        <end position="172"/>
    </location>
</feature>
<sequence length="656" mass="70392">MANNYQPYVEDYNSELSEAIPVVPVRRQTTKRPSGLNQSSTVEEVPEPSYEGVSDSGYSSHSVASTPITETPPPPPKAPTPAPVRTHQPSRSSSGPIPFNRPSSKSFSRPASSAARNIPNANSGSYGYSSSYGAGRESSLGGGSSDCDCPDCGKTLSKSSPTISSSSSATSSAWPVHQQSPTYHHSLPYGQSPSYSGYHYPQHYDGYSTPTDSGISDSSAGAGGSRKSRSSMPPPPRPQSTFAGSTTTTSTHSSGSIPWSHTSSYSSASYFDAHPSTSPVPPAPSTTCPPVYGSSMYPPPPLDTSIAPPPPQSSSYSNSPYAPPPVPNYGYPPVTDYTANDYYGQSTAPSTPSSSLPPSDYRDGYRSSEYSVMPPPPPIANRRSSMRAQANAGASIDSSPDYTHSTPHRPQRRMSSRAHGSERSSSWYGQSQLQYQEAPERSYSVPPTNTGAPAESSRRRGTTPQPMRRRESNNSQGTSGSHSARLGPSALSRSMEACTIDDHTPRSSHHRHSSSGHHYDSHHAVARREPGTMMQSSRSNGSSDSGSSSGHEGREELVQLTVPDSDESFTMRYPAGIPVKLQLNGGTFQRILSFGRKSKNVNIEDPIAYGCVRQRQQQVHAQLQYAAGQLDHSDRRTSAEYHHRSNGYPRREMAGV</sequence>
<dbReference type="GeneID" id="9182015"/>
<feature type="compositionally biased region" description="Polar residues" evidence="1">
    <location>
        <begin position="31"/>
        <end position="42"/>
    </location>
</feature>
<feature type="compositionally biased region" description="Pro residues" evidence="1">
    <location>
        <begin position="70"/>
        <end position="82"/>
    </location>
</feature>
<feature type="compositionally biased region" description="Basic and acidic residues" evidence="1">
    <location>
        <begin position="517"/>
        <end position="530"/>
    </location>
</feature>
<feature type="compositionally biased region" description="Low complexity" evidence="1">
    <location>
        <begin position="101"/>
        <end position="116"/>
    </location>
</feature>
<feature type="compositionally biased region" description="Basic residues" evidence="1">
    <location>
        <begin position="506"/>
        <end position="515"/>
    </location>
</feature>
<dbReference type="AlphaFoldDB" id="D5GKF2"/>
<feature type="compositionally biased region" description="Polar residues" evidence="1">
    <location>
        <begin position="56"/>
        <end position="65"/>
    </location>
</feature>
<feature type="compositionally biased region" description="Polar residues" evidence="1">
    <location>
        <begin position="473"/>
        <end position="482"/>
    </location>
</feature>
<dbReference type="InParanoid" id="D5GKF2"/>
<feature type="region of interest" description="Disordered" evidence="1">
    <location>
        <begin position="13"/>
        <end position="553"/>
    </location>
</feature>
<dbReference type="OMA" id="NGFFETF"/>
<feature type="compositionally biased region" description="Polar residues" evidence="1">
    <location>
        <begin position="396"/>
        <end position="405"/>
    </location>
</feature>
<feature type="compositionally biased region" description="Basic residues" evidence="1">
    <location>
        <begin position="406"/>
        <end position="416"/>
    </location>
</feature>
<name>D5GKF2_TUBMM</name>
<reference evidence="2 3" key="1">
    <citation type="journal article" date="2010" name="Nature">
        <title>Perigord black truffle genome uncovers evolutionary origins and mechanisms of symbiosis.</title>
        <authorList>
            <person name="Martin F."/>
            <person name="Kohler A."/>
            <person name="Murat C."/>
            <person name="Balestrini R."/>
            <person name="Coutinho P.M."/>
            <person name="Jaillon O."/>
            <person name="Montanini B."/>
            <person name="Morin E."/>
            <person name="Noel B."/>
            <person name="Percudani R."/>
            <person name="Porcel B."/>
            <person name="Rubini A."/>
            <person name="Amicucci A."/>
            <person name="Amselem J."/>
            <person name="Anthouard V."/>
            <person name="Arcioni S."/>
            <person name="Artiguenave F."/>
            <person name="Aury J.M."/>
            <person name="Ballario P."/>
            <person name="Bolchi A."/>
            <person name="Brenna A."/>
            <person name="Brun A."/>
            <person name="Buee M."/>
            <person name="Cantarel B."/>
            <person name="Chevalier G."/>
            <person name="Couloux A."/>
            <person name="Da Silva C."/>
            <person name="Denoeud F."/>
            <person name="Duplessis S."/>
            <person name="Ghignone S."/>
            <person name="Hilselberger B."/>
            <person name="Iotti M."/>
            <person name="Marcais B."/>
            <person name="Mello A."/>
            <person name="Miranda M."/>
            <person name="Pacioni G."/>
            <person name="Quesneville H."/>
            <person name="Riccioni C."/>
            <person name="Ruotolo R."/>
            <person name="Splivallo R."/>
            <person name="Stocchi V."/>
            <person name="Tisserant E."/>
            <person name="Viscomi A.R."/>
            <person name="Zambonelli A."/>
            <person name="Zampieri E."/>
            <person name="Henrissat B."/>
            <person name="Lebrun M.H."/>
            <person name="Paolocci F."/>
            <person name="Bonfante P."/>
            <person name="Ottonello S."/>
            <person name="Wincker P."/>
        </authorList>
    </citation>
    <scope>NUCLEOTIDE SEQUENCE [LARGE SCALE GENOMIC DNA]</scope>
    <source>
        <strain evidence="2 3">Mel28</strain>
    </source>
</reference>
<organism evidence="2 3">
    <name type="scientific">Tuber melanosporum (strain Mel28)</name>
    <name type="common">Perigord black truffle</name>
    <dbReference type="NCBI Taxonomy" id="656061"/>
    <lineage>
        <taxon>Eukaryota</taxon>
        <taxon>Fungi</taxon>
        <taxon>Dikarya</taxon>
        <taxon>Ascomycota</taxon>
        <taxon>Pezizomycotina</taxon>
        <taxon>Pezizomycetes</taxon>
        <taxon>Pezizales</taxon>
        <taxon>Tuberaceae</taxon>
        <taxon>Tuber</taxon>
    </lineage>
</organism>
<feature type="compositionally biased region" description="Polar residues" evidence="1">
    <location>
        <begin position="177"/>
        <end position="195"/>
    </location>
</feature>
<dbReference type="RefSeq" id="XP_002840804.1">
    <property type="nucleotide sequence ID" value="XM_002840758.1"/>
</dbReference>
<protein>
    <submittedName>
        <fullName evidence="2">(Perigord truffle) hypothetical protein</fullName>
    </submittedName>
</protein>
<evidence type="ECO:0000256" key="1">
    <source>
        <dbReference type="SAM" id="MobiDB-lite"/>
    </source>
</evidence>
<dbReference type="KEGG" id="tml:GSTUM_00009510001"/>
<accession>D5GKF2</accession>
<feature type="compositionally biased region" description="Low complexity" evidence="1">
    <location>
        <begin position="536"/>
        <end position="550"/>
    </location>
</feature>
<dbReference type="STRING" id="656061.D5GKF2"/>
<dbReference type="HOGENOM" id="CLU_418084_0_0_1"/>
<keyword evidence="3" id="KW-1185">Reference proteome</keyword>
<proteinExistence type="predicted"/>
<dbReference type="Proteomes" id="UP000006911">
    <property type="component" value="Unassembled WGS sequence"/>
</dbReference>
<feature type="compositionally biased region" description="Low complexity" evidence="1">
    <location>
        <begin position="239"/>
        <end position="269"/>
    </location>
</feature>
<evidence type="ECO:0000313" key="3">
    <source>
        <dbReference type="Proteomes" id="UP000006911"/>
    </source>
</evidence>
<evidence type="ECO:0000313" key="2">
    <source>
        <dbReference type="EMBL" id="CAZ84995.1"/>
    </source>
</evidence>
<gene>
    <name evidence="2" type="ORF">GSTUM_00009510001</name>
</gene>